<keyword evidence="3" id="KW-1185">Reference proteome</keyword>
<gene>
    <name evidence="2" type="ORF">RRF57_002314</name>
</gene>
<dbReference type="Proteomes" id="UP001305414">
    <property type="component" value="Unassembled WGS sequence"/>
</dbReference>
<accession>A0AAN7USM5</accession>
<comment type="caution">
    <text evidence="2">The sequence shown here is derived from an EMBL/GenBank/DDBJ whole genome shotgun (WGS) entry which is preliminary data.</text>
</comment>
<dbReference type="AlphaFoldDB" id="A0AAN7USM5"/>
<proteinExistence type="predicted"/>
<dbReference type="PANTHER" id="PTHR35391">
    <property type="entry name" value="C2H2-TYPE DOMAIN-CONTAINING PROTEIN-RELATED"/>
    <property type="match status" value="1"/>
</dbReference>
<organism evidence="2 3">
    <name type="scientific">Xylaria bambusicola</name>
    <dbReference type="NCBI Taxonomy" id="326684"/>
    <lineage>
        <taxon>Eukaryota</taxon>
        <taxon>Fungi</taxon>
        <taxon>Dikarya</taxon>
        <taxon>Ascomycota</taxon>
        <taxon>Pezizomycotina</taxon>
        <taxon>Sordariomycetes</taxon>
        <taxon>Xylariomycetidae</taxon>
        <taxon>Xylariales</taxon>
        <taxon>Xylariaceae</taxon>
        <taxon>Xylaria</taxon>
    </lineage>
</organism>
<feature type="compositionally biased region" description="Acidic residues" evidence="1">
    <location>
        <begin position="110"/>
        <end position="122"/>
    </location>
</feature>
<feature type="region of interest" description="Disordered" evidence="1">
    <location>
        <begin position="107"/>
        <end position="135"/>
    </location>
</feature>
<evidence type="ECO:0000313" key="2">
    <source>
        <dbReference type="EMBL" id="KAK5626599.1"/>
    </source>
</evidence>
<dbReference type="PANTHER" id="PTHR35391:SF7">
    <property type="entry name" value="C2H2-TYPE DOMAIN-CONTAINING PROTEIN"/>
    <property type="match status" value="1"/>
</dbReference>
<sequence>MAETITSHVTQCLDLFRDGLAVIDTVIGTVNGDTLEEKSLQKIRDEHTRFKIWSGNIGAHHVGMSSLDYRLRDSSHIRGQIIRLLQDLRSLLEDVIAISSGKKIPWDQLSSDEDSEDDDNKDSDDHNRKAIGIESDDTDTEISQLTLDVTDVINCLLRMSITIRDPSRHDRFTGSQSTEMLHFEPFDIQHVCSKFDRIDPNLAKRLGKTITRGDNTLSIERLTTGSYLMDSMATIHMM</sequence>
<name>A0AAN7USM5_9PEZI</name>
<evidence type="ECO:0000256" key="1">
    <source>
        <dbReference type="SAM" id="MobiDB-lite"/>
    </source>
</evidence>
<evidence type="ECO:0008006" key="4">
    <source>
        <dbReference type="Google" id="ProtNLM"/>
    </source>
</evidence>
<protein>
    <recommendedName>
        <fullName evidence="4">Prion-inhibition and propagation HeLo domain-containing protein</fullName>
    </recommendedName>
</protein>
<evidence type="ECO:0000313" key="3">
    <source>
        <dbReference type="Proteomes" id="UP001305414"/>
    </source>
</evidence>
<reference evidence="2 3" key="1">
    <citation type="submission" date="2023-10" db="EMBL/GenBank/DDBJ databases">
        <title>Draft genome sequence of Xylaria bambusicola isolate GMP-LS, the root and basal stem rot pathogen of sugarcane in Indonesia.</title>
        <authorList>
            <person name="Selvaraj P."/>
            <person name="Muralishankar V."/>
            <person name="Muruganantham S."/>
            <person name="Sp S."/>
            <person name="Haryani S."/>
            <person name="Lau K.J.X."/>
            <person name="Naqvi N.I."/>
        </authorList>
    </citation>
    <scope>NUCLEOTIDE SEQUENCE [LARGE SCALE GENOMIC DNA]</scope>
    <source>
        <strain evidence="2">GMP-LS</strain>
    </source>
</reference>
<dbReference type="EMBL" id="JAWHQM010000003">
    <property type="protein sequence ID" value="KAK5626599.1"/>
    <property type="molecule type" value="Genomic_DNA"/>
</dbReference>